<evidence type="ECO:0000313" key="4">
    <source>
        <dbReference type="EMBL" id="TLP67061.1"/>
    </source>
</evidence>
<feature type="coiled-coil region" evidence="1">
    <location>
        <begin position="374"/>
        <end position="440"/>
    </location>
</feature>
<dbReference type="PANTHER" id="PTHR32114:SF2">
    <property type="entry name" value="ABC TRANSPORTER ABCH.3"/>
    <property type="match status" value="1"/>
</dbReference>
<dbReference type="RefSeq" id="WP_138162277.1">
    <property type="nucleotide sequence ID" value="NZ_VAUA01000003.1"/>
</dbReference>
<keyword evidence="1" id="KW-0175">Coiled coil</keyword>
<comment type="caution">
    <text evidence="4">The sequence shown here is derived from an EMBL/GenBank/DDBJ whole genome shotgun (WGS) entry which is preliminary data.</text>
</comment>
<protein>
    <recommendedName>
        <fullName evidence="3">Rad50/SbcC-type AAA domain-containing protein</fullName>
    </recommendedName>
</protein>
<keyword evidence="5" id="KW-1185">Reference proteome</keyword>
<sequence length="674" mass="74680">MKLKFVEMSGFRGYCEPVRINFGSDATIIDGRNGVGKSSIFDAVEFALTGSIAKYQDAKANQETVDDYIWWLGESDGPDERYVSVGFTLDGVETIVTRSSLQPEVAENIELVAKELFDEKAAPAAALQQVCSSTIIRDEHIAALSLDLKETERYSILSSAIGAIGADEWIAKAKEIHEATKREVKAAAERSERAKTDAAVAQNELDSTRSRAQSDRRVQVALRDAEEVMGLRLPVDEAFELVGSELERVHSQISRVRLVLDRYDELVDARQAKVEAEAAVAGFDVDIEEVRGELQPKEATLASIDLSASSDTLASRLSQLAMLGEEIGCEDNTCPLCKSNIDLSRYRSGIAALRESAEAINAEISRETKLRGEVTELKLKLKNLHESKDRLEQRLTSHVRRITQATKIVEDNGFSAETNRSSLTAELEELTGRSERLRNVLPDLNLTGLSASLDRASNAYAEKLARDREAERVLSRARQKEADAKELYDSVRKAANDALNQRLDRILPLITELYARLRPHPNFQEINYKIRGELRRHLSFSVGDDINPQFVYSSGQRRATGLAFLIAVNLSMAWSRWSSIMLDDPVQHIDDFRSVHLSELLGQLVSEGRQVICAVEDPALADLICRKMPVLGPGAAKRLQLGIGENGRVRVVEQKDLAPMRLSVLLNQPSGLTG</sequence>
<organism evidence="4 5">
    <name type="scientific">Parasedimentitalea maritima</name>
    <dbReference type="NCBI Taxonomy" id="2578117"/>
    <lineage>
        <taxon>Bacteria</taxon>
        <taxon>Pseudomonadati</taxon>
        <taxon>Pseudomonadota</taxon>
        <taxon>Alphaproteobacteria</taxon>
        <taxon>Rhodobacterales</taxon>
        <taxon>Paracoccaceae</taxon>
        <taxon>Parasedimentitalea</taxon>
    </lineage>
</organism>
<feature type="domain" description="Rad50/SbcC-type AAA" evidence="3">
    <location>
        <begin position="6"/>
        <end position="171"/>
    </location>
</feature>
<accession>A0ABY2UWS5</accession>
<dbReference type="PANTHER" id="PTHR32114">
    <property type="entry name" value="ABC TRANSPORTER ABCH.3"/>
    <property type="match status" value="1"/>
</dbReference>
<dbReference type="EMBL" id="VAUA01000003">
    <property type="protein sequence ID" value="TLP67061.1"/>
    <property type="molecule type" value="Genomic_DNA"/>
</dbReference>
<evidence type="ECO:0000313" key="5">
    <source>
        <dbReference type="Proteomes" id="UP000305041"/>
    </source>
</evidence>
<dbReference type="Gene3D" id="3.40.50.300">
    <property type="entry name" value="P-loop containing nucleotide triphosphate hydrolases"/>
    <property type="match status" value="2"/>
</dbReference>
<evidence type="ECO:0000259" key="3">
    <source>
        <dbReference type="Pfam" id="PF13476"/>
    </source>
</evidence>
<gene>
    <name evidence="4" type="ORF">FEE96_06845</name>
</gene>
<dbReference type="Pfam" id="PF13476">
    <property type="entry name" value="AAA_23"/>
    <property type="match status" value="1"/>
</dbReference>
<feature type="region of interest" description="Disordered" evidence="2">
    <location>
        <begin position="189"/>
        <end position="209"/>
    </location>
</feature>
<dbReference type="InterPro" id="IPR038729">
    <property type="entry name" value="Rad50/SbcC_AAA"/>
</dbReference>
<dbReference type="InterPro" id="IPR027417">
    <property type="entry name" value="P-loop_NTPase"/>
</dbReference>
<proteinExistence type="predicted"/>
<evidence type="ECO:0000256" key="2">
    <source>
        <dbReference type="SAM" id="MobiDB-lite"/>
    </source>
</evidence>
<dbReference type="SUPFAM" id="SSF52540">
    <property type="entry name" value="P-loop containing nucleoside triphosphate hydrolases"/>
    <property type="match status" value="1"/>
</dbReference>
<name>A0ABY2UWS5_9RHOB</name>
<reference evidence="4 5" key="1">
    <citation type="submission" date="2019-05" db="EMBL/GenBank/DDBJ databases">
        <title>Draft genome sequence of Pelagicola sp. DSW4-44.</title>
        <authorList>
            <person name="Oh J."/>
        </authorList>
    </citation>
    <scope>NUCLEOTIDE SEQUENCE [LARGE SCALE GENOMIC DNA]</scope>
    <source>
        <strain evidence="4 5">DSW4-44</strain>
    </source>
</reference>
<evidence type="ECO:0000256" key="1">
    <source>
        <dbReference type="SAM" id="Coils"/>
    </source>
</evidence>
<dbReference type="Proteomes" id="UP000305041">
    <property type="component" value="Unassembled WGS sequence"/>
</dbReference>